<dbReference type="RefSeq" id="WP_195036023.1">
    <property type="nucleotide sequence ID" value="NZ_JADLRE010000031.1"/>
</dbReference>
<organism evidence="1 2">
    <name type="scientific">Nocardia abscessus</name>
    <dbReference type="NCBI Taxonomy" id="120957"/>
    <lineage>
        <taxon>Bacteria</taxon>
        <taxon>Bacillati</taxon>
        <taxon>Actinomycetota</taxon>
        <taxon>Actinomycetes</taxon>
        <taxon>Mycobacteriales</taxon>
        <taxon>Nocardiaceae</taxon>
        <taxon>Nocardia</taxon>
    </lineage>
</organism>
<accession>A0ABS0CI28</accession>
<protein>
    <submittedName>
        <fullName evidence="1">Uncharacterized protein</fullName>
    </submittedName>
</protein>
<reference evidence="1 2" key="1">
    <citation type="submission" date="2020-10" db="EMBL/GenBank/DDBJ databases">
        <title>Identification of Nocardia species via Next-generation sequencing and recognition of intraspecies genetic diversity.</title>
        <authorList>
            <person name="Li P."/>
            <person name="Li P."/>
            <person name="Lu B."/>
        </authorList>
    </citation>
    <scope>NUCLEOTIDE SEQUENCE [LARGE SCALE GENOMIC DNA]</scope>
    <source>
        <strain evidence="1 2">N-11</strain>
    </source>
</reference>
<dbReference type="Proteomes" id="UP000807309">
    <property type="component" value="Unassembled WGS sequence"/>
</dbReference>
<name>A0ABS0CI28_9NOCA</name>
<dbReference type="EMBL" id="JADLRE010000031">
    <property type="protein sequence ID" value="MBF6229172.1"/>
    <property type="molecule type" value="Genomic_DNA"/>
</dbReference>
<evidence type="ECO:0000313" key="1">
    <source>
        <dbReference type="EMBL" id="MBF6229172.1"/>
    </source>
</evidence>
<evidence type="ECO:0000313" key="2">
    <source>
        <dbReference type="Proteomes" id="UP000807309"/>
    </source>
</evidence>
<proteinExistence type="predicted"/>
<gene>
    <name evidence="1" type="ORF">IU470_29280</name>
</gene>
<comment type="caution">
    <text evidence="1">The sequence shown here is derived from an EMBL/GenBank/DDBJ whole genome shotgun (WGS) entry which is preliminary data.</text>
</comment>
<keyword evidence="2" id="KW-1185">Reference proteome</keyword>
<sequence length="128" mass="12953">MNKDVGSNTGVSIGGGANLSGSVVAGRDGTVSHTTAGAAAIPVPQTVAELRSALDDLLDRISRYDADLPNRQLVEDTTRQAVAEAAKERPNRLVLSGILHAVGRSVAGIASLATVVSALEIAVKAVLG</sequence>